<feature type="transmembrane region" description="Helical" evidence="5">
    <location>
        <begin position="76"/>
        <end position="94"/>
    </location>
</feature>
<dbReference type="GO" id="GO:0016874">
    <property type="term" value="F:ligase activity"/>
    <property type="evidence" value="ECO:0007669"/>
    <property type="project" value="UniProtKB-KW"/>
</dbReference>
<feature type="transmembrane region" description="Helical" evidence="5">
    <location>
        <begin position="398"/>
        <end position="419"/>
    </location>
</feature>
<dbReference type="GO" id="GO:0016020">
    <property type="term" value="C:membrane"/>
    <property type="evidence" value="ECO:0007669"/>
    <property type="project" value="UniProtKB-SubCell"/>
</dbReference>
<evidence type="ECO:0000313" key="7">
    <source>
        <dbReference type="EMBL" id="SNS83596.1"/>
    </source>
</evidence>
<dbReference type="InterPro" id="IPR051533">
    <property type="entry name" value="WaaL-like"/>
</dbReference>
<keyword evidence="3 5" id="KW-1133">Transmembrane helix</keyword>
<protein>
    <submittedName>
        <fullName evidence="7">O-Antigen ligase</fullName>
    </submittedName>
</protein>
<accession>A0A239HQN2</accession>
<reference evidence="8" key="1">
    <citation type="submission" date="2017-06" db="EMBL/GenBank/DDBJ databases">
        <authorList>
            <person name="Varghese N."/>
            <person name="Submissions S."/>
        </authorList>
    </citation>
    <scope>NUCLEOTIDE SEQUENCE [LARGE SCALE GENOMIC DNA]</scope>
    <source>
        <strain evidence="8">LNB2</strain>
    </source>
</reference>
<evidence type="ECO:0000259" key="6">
    <source>
        <dbReference type="Pfam" id="PF04932"/>
    </source>
</evidence>
<feature type="transmembrane region" description="Helical" evidence="5">
    <location>
        <begin position="187"/>
        <end position="204"/>
    </location>
</feature>
<feature type="transmembrane region" description="Helical" evidence="5">
    <location>
        <begin position="100"/>
        <end position="118"/>
    </location>
</feature>
<evidence type="ECO:0000256" key="5">
    <source>
        <dbReference type="SAM" id="Phobius"/>
    </source>
</evidence>
<gene>
    <name evidence="7" type="ORF">SAMN06295912_11868</name>
</gene>
<dbReference type="EMBL" id="FZOS01000018">
    <property type="protein sequence ID" value="SNS83596.1"/>
    <property type="molecule type" value="Genomic_DNA"/>
</dbReference>
<feature type="transmembrane region" description="Helical" evidence="5">
    <location>
        <begin position="270"/>
        <end position="289"/>
    </location>
</feature>
<dbReference type="AlphaFoldDB" id="A0A239HQN2"/>
<dbReference type="Pfam" id="PF04932">
    <property type="entry name" value="Wzy_C"/>
    <property type="match status" value="1"/>
</dbReference>
<evidence type="ECO:0000256" key="2">
    <source>
        <dbReference type="ARBA" id="ARBA00022692"/>
    </source>
</evidence>
<feature type="transmembrane region" description="Helical" evidence="5">
    <location>
        <begin position="244"/>
        <end position="264"/>
    </location>
</feature>
<keyword evidence="4 5" id="KW-0472">Membrane</keyword>
<dbReference type="RefSeq" id="WP_179220853.1">
    <property type="nucleotide sequence ID" value="NZ_FZOS01000018.1"/>
</dbReference>
<feature type="transmembrane region" description="Helical" evidence="5">
    <location>
        <begin position="310"/>
        <end position="331"/>
    </location>
</feature>
<sequence>MLQMIKHALFAGTLSAVGALIFYLLISAATRRDIGYRPAIAAVVMPVIAFLSPHIAIVQLMMFLLVPLCARTRRDILPIFIIGLLLLPGLGKPLVVGSLYLFALNTPLLLSLGALLTMAIKPGRTTPGKWWTHIPFVIVCILVWLVAARDQTATNMLRQVLMVAMSMVPPYLVVAWLIRSAEDARRMLLAMVMAGTICSVILAFEAVRFWPIYVELVMRFDVGGALVSHLSVRGGMLRAAGPMMQSTMMAFVLCFCFLAGYLMRRSFPSLPHWLAMMAVLAVGLIAPQSRNAWLGVATGLLMLEIYRGRAARMGALVAIGAVVAGLLAVAVSSSPRLAEAVGVSGEASNTGDYRERLLRRGMEEFRKAPLFGAAPEIVNRRLEDMVQGEGIVDYVNSYLYFALFTGGLGLAVFVFGQLFELATLWFRRRRWRSEPMMLDIGAYAFGAIVMMAQMLIFTSFVGMNATMSMMCYALVAGLVACRPTVAGAASRPRRRPLEGMVMGPLPTLQR</sequence>
<evidence type="ECO:0000256" key="4">
    <source>
        <dbReference type="ARBA" id="ARBA00023136"/>
    </source>
</evidence>
<feature type="transmembrane region" description="Helical" evidence="5">
    <location>
        <begin position="160"/>
        <end position="178"/>
    </location>
</feature>
<feature type="transmembrane region" description="Helical" evidence="5">
    <location>
        <begin position="467"/>
        <end position="485"/>
    </location>
</feature>
<feature type="domain" description="O-antigen ligase-related" evidence="6">
    <location>
        <begin position="276"/>
        <end position="414"/>
    </location>
</feature>
<comment type="subcellular location">
    <subcellularLocation>
        <location evidence="1">Membrane</location>
        <topology evidence="1">Multi-pass membrane protein</topology>
    </subcellularLocation>
</comment>
<feature type="transmembrane region" description="Helical" evidence="5">
    <location>
        <begin position="38"/>
        <end position="64"/>
    </location>
</feature>
<proteinExistence type="predicted"/>
<organism evidence="7 8">
    <name type="scientific">Edaphosphingomonas laterariae</name>
    <dbReference type="NCBI Taxonomy" id="861865"/>
    <lineage>
        <taxon>Bacteria</taxon>
        <taxon>Pseudomonadati</taxon>
        <taxon>Pseudomonadota</taxon>
        <taxon>Alphaproteobacteria</taxon>
        <taxon>Sphingomonadales</taxon>
        <taxon>Rhizorhabdaceae</taxon>
        <taxon>Edaphosphingomonas</taxon>
    </lineage>
</organism>
<feature type="transmembrane region" description="Helical" evidence="5">
    <location>
        <begin position="130"/>
        <end position="148"/>
    </location>
</feature>
<keyword evidence="8" id="KW-1185">Reference proteome</keyword>
<keyword evidence="7" id="KW-0436">Ligase</keyword>
<evidence type="ECO:0000256" key="1">
    <source>
        <dbReference type="ARBA" id="ARBA00004141"/>
    </source>
</evidence>
<dbReference type="PANTHER" id="PTHR37422:SF13">
    <property type="entry name" value="LIPOPOLYSACCHARIDE BIOSYNTHESIS PROTEIN PA4999-RELATED"/>
    <property type="match status" value="1"/>
</dbReference>
<dbReference type="InterPro" id="IPR007016">
    <property type="entry name" value="O-antigen_ligase-rel_domated"/>
</dbReference>
<feature type="transmembrane region" description="Helical" evidence="5">
    <location>
        <begin position="440"/>
        <end position="461"/>
    </location>
</feature>
<evidence type="ECO:0000313" key="8">
    <source>
        <dbReference type="Proteomes" id="UP000198281"/>
    </source>
</evidence>
<name>A0A239HQN2_9SPHN</name>
<feature type="transmembrane region" description="Helical" evidence="5">
    <location>
        <begin position="7"/>
        <end position="26"/>
    </location>
</feature>
<dbReference type="Proteomes" id="UP000198281">
    <property type="component" value="Unassembled WGS sequence"/>
</dbReference>
<dbReference type="PANTHER" id="PTHR37422">
    <property type="entry name" value="TEICHURONIC ACID BIOSYNTHESIS PROTEIN TUAE"/>
    <property type="match status" value="1"/>
</dbReference>
<evidence type="ECO:0000256" key="3">
    <source>
        <dbReference type="ARBA" id="ARBA00022989"/>
    </source>
</evidence>
<keyword evidence="2 5" id="KW-0812">Transmembrane</keyword>